<dbReference type="AlphaFoldDB" id="A0A166BAS3"/>
<evidence type="ECO:0000313" key="1">
    <source>
        <dbReference type="EMBL" id="KZT36167.1"/>
    </source>
</evidence>
<protein>
    <submittedName>
        <fullName evidence="1">Uncharacterized protein</fullName>
    </submittedName>
</protein>
<keyword evidence="2" id="KW-1185">Reference proteome</keyword>
<name>A0A166BAS3_9AGAM</name>
<dbReference type="EMBL" id="KV428115">
    <property type="protein sequence ID" value="KZT36167.1"/>
    <property type="molecule type" value="Genomic_DNA"/>
</dbReference>
<dbReference type="Proteomes" id="UP000076798">
    <property type="component" value="Unassembled WGS sequence"/>
</dbReference>
<accession>A0A166BAS3</accession>
<organism evidence="1 2">
    <name type="scientific">Sistotremastrum suecicum HHB10207 ss-3</name>
    <dbReference type="NCBI Taxonomy" id="1314776"/>
    <lineage>
        <taxon>Eukaryota</taxon>
        <taxon>Fungi</taxon>
        <taxon>Dikarya</taxon>
        <taxon>Basidiomycota</taxon>
        <taxon>Agaricomycotina</taxon>
        <taxon>Agaricomycetes</taxon>
        <taxon>Sistotremastrales</taxon>
        <taxon>Sistotremastraceae</taxon>
        <taxon>Sistotremastrum</taxon>
    </lineage>
</organism>
<sequence length="210" mass="23680">MYICVWGERFQTFRSIVQHRHTSMITQKPKWMGSWEARPTVLEEGRTIFASLSLVIWLSPCGLRQTIILPAVMQNAYSCHEHQREERAPICICVFLERLSGSGLRSHSTGQITLDCSRFHSAKTQRCLVQCGAYDSHAESRCLGQNTRDRLVCSFAFALFCMFVCSRRLLSSSHIDLPGRSTTSSRRFSGCSNLIPLGVLSHRSSCPTSS</sequence>
<evidence type="ECO:0000313" key="2">
    <source>
        <dbReference type="Proteomes" id="UP000076798"/>
    </source>
</evidence>
<gene>
    <name evidence="1" type="ORF">SISSUDRAFT_90015</name>
</gene>
<reference evidence="1 2" key="1">
    <citation type="journal article" date="2016" name="Mol. Biol. Evol.">
        <title>Comparative Genomics of Early-Diverging Mushroom-Forming Fungi Provides Insights into the Origins of Lignocellulose Decay Capabilities.</title>
        <authorList>
            <person name="Nagy L.G."/>
            <person name="Riley R."/>
            <person name="Tritt A."/>
            <person name="Adam C."/>
            <person name="Daum C."/>
            <person name="Floudas D."/>
            <person name="Sun H."/>
            <person name="Yadav J.S."/>
            <person name="Pangilinan J."/>
            <person name="Larsson K.H."/>
            <person name="Matsuura K."/>
            <person name="Barry K."/>
            <person name="Labutti K."/>
            <person name="Kuo R."/>
            <person name="Ohm R.A."/>
            <person name="Bhattacharya S.S."/>
            <person name="Shirouzu T."/>
            <person name="Yoshinaga Y."/>
            <person name="Martin F.M."/>
            <person name="Grigoriev I.V."/>
            <person name="Hibbett D.S."/>
        </authorList>
    </citation>
    <scope>NUCLEOTIDE SEQUENCE [LARGE SCALE GENOMIC DNA]</scope>
    <source>
        <strain evidence="1 2">HHB10207 ss-3</strain>
    </source>
</reference>
<proteinExistence type="predicted"/>